<dbReference type="InterPro" id="IPR008937">
    <property type="entry name" value="Ras-like_GEF"/>
</dbReference>
<dbReference type="PROSITE" id="PS50212">
    <property type="entry name" value="RASGEF_NTER"/>
    <property type="match status" value="1"/>
</dbReference>
<dbReference type="Gene3D" id="1.20.870.10">
    <property type="entry name" value="Son of sevenless (SoS) protein Chain: S domain 1"/>
    <property type="match status" value="1"/>
</dbReference>
<organism evidence="7 8">
    <name type="scientific">Aphanomyces stellatus</name>
    <dbReference type="NCBI Taxonomy" id="120398"/>
    <lineage>
        <taxon>Eukaryota</taxon>
        <taxon>Sar</taxon>
        <taxon>Stramenopiles</taxon>
        <taxon>Oomycota</taxon>
        <taxon>Saprolegniomycetes</taxon>
        <taxon>Saprolegniales</taxon>
        <taxon>Verrucalvaceae</taxon>
        <taxon>Aphanomyces</taxon>
    </lineage>
</organism>
<feature type="domain" description="N-terminal Ras-GEF" evidence="5">
    <location>
        <begin position="26"/>
        <end position="179"/>
    </location>
</feature>
<evidence type="ECO:0000256" key="1">
    <source>
        <dbReference type="ARBA" id="ARBA00022658"/>
    </source>
</evidence>
<dbReference type="AlphaFoldDB" id="A0A485LPV0"/>
<dbReference type="GO" id="GO:0005085">
    <property type="term" value="F:guanyl-nucleotide exchange factor activity"/>
    <property type="evidence" value="ECO:0007669"/>
    <property type="project" value="UniProtKB-KW"/>
</dbReference>
<accession>A0A485LPV0</accession>
<dbReference type="Proteomes" id="UP000332933">
    <property type="component" value="Unassembled WGS sequence"/>
</dbReference>
<dbReference type="InterPro" id="IPR023578">
    <property type="entry name" value="Ras_GEF_dom_sf"/>
</dbReference>
<feature type="domain" description="Ras-GEF" evidence="4">
    <location>
        <begin position="338"/>
        <end position="567"/>
    </location>
</feature>
<gene>
    <name evidence="7" type="primary">Aste57867_24249</name>
    <name evidence="6" type="ORF">As57867_024174</name>
    <name evidence="7" type="ORF">ASTE57867_24249</name>
</gene>
<evidence type="ECO:0000313" key="7">
    <source>
        <dbReference type="EMBL" id="VFU00889.1"/>
    </source>
</evidence>
<dbReference type="OrthoDB" id="546434at2759"/>
<dbReference type="Pfam" id="PF00617">
    <property type="entry name" value="RasGEF"/>
    <property type="match status" value="1"/>
</dbReference>
<reference evidence="6" key="2">
    <citation type="submission" date="2019-06" db="EMBL/GenBank/DDBJ databases">
        <title>Genomics analysis of Aphanomyces spp. identifies a new class of oomycete effector associated with host adaptation.</title>
        <authorList>
            <person name="Gaulin E."/>
        </authorList>
    </citation>
    <scope>NUCLEOTIDE SEQUENCE</scope>
    <source>
        <strain evidence="6">CBS 578.67</strain>
    </source>
</reference>
<name>A0A485LPV0_9STRA</name>
<evidence type="ECO:0000256" key="3">
    <source>
        <dbReference type="SAM" id="MobiDB-lite"/>
    </source>
</evidence>
<evidence type="ECO:0000259" key="5">
    <source>
        <dbReference type="PROSITE" id="PS50212"/>
    </source>
</evidence>
<dbReference type="Pfam" id="PF00618">
    <property type="entry name" value="RasGEF_N"/>
    <property type="match status" value="1"/>
</dbReference>
<dbReference type="InterPro" id="IPR036964">
    <property type="entry name" value="RASGEF_cat_dom_sf"/>
</dbReference>
<dbReference type="InterPro" id="IPR000651">
    <property type="entry name" value="Ras-like_Gua-exchang_fac_N"/>
</dbReference>
<dbReference type="EMBL" id="VJMH01007383">
    <property type="protein sequence ID" value="KAF0683687.1"/>
    <property type="molecule type" value="Genomic_DNA"/>
</dbReference>
<feature type="compositionally biased region" description="Low complexity" evidence="3">
    <location>
        <begin position="230"/>
        <end position="239"/>
    </location>
</feature>
<feature type="region of interest" description="Disordered" evidence="3">
    <location>
        <begin position="187"/>
        <end position="337"/>
    </location>
</feature>
<keyword evidence="8" id="KW-1185">Reference proteome</keyword>
<dbReference type="PANTHER" id="PTHR23113">
    <property type="entry name" value="GUANINE NUCLEOTIDE EXCHANGE FACTOR"/>
    <property type="match status" value="1"/>
</dbReference>
<dbReference type="InterPro" id="IPR001895">
    <property type="entry name" value="RASGEF_cat_dom"/>
</dbReference>
<evidence type="ECO:0000259" key="4">
    <source>
        <dbReference type="PROSITE" id="PS50009"/>
    </source>
</evidence>
<dbReference type="PROSITE" id="PS50009">
    <property type="entry name" value="RASGEF_CAT"/>
    <property type="match status" value="1"/>
</dbReference>
<evidence type="ECO:0000313" key="6">
    <source>
        <dbReference type="EMBL" id="KAF0683687.1"/>
    </source>
</evidence>
<dbReference type="Gene3D" id="1.10.840.10">
    <property type="entry name" value="Ras guanine-nucleotide exchange factors catalytic domain"/>
    <property type="match status" value="1"/>
</dbReference>
<protein>
    <submittedName>
        <fullName evidence="7">Aste57867_24249 protein</fullName>
    </submittedName>
</protein>
<evidence type="ECO:0000256" key="2">
    <source>
        <dbReference type="PROSITE-ProRule" id="PRU00168"/>
    </source>
</evidence>
<dbReference type="PANTHER" id="PTHR23113:SF99">
    <property type="entry name" value="RASGEF DOMAIN-CONTAINING PROTEIN"/>
    <property type="match status" value="1"/>
</dbReference>
<evidence type="ECO:0000313" key="8">
    <source>
        <dbReference type="Proteomes" id="UP000332933"/>
    </source>
</evidence>
<proteinExistence type="predicted"/>
<dbReference type="SMART" id="SM00147">
    <property type="entry name" value="RasGEF"/>
    <property type="match status" value="1"/>
</dbReference>
<dbReference type="GO" id="GO:0007264">
    <property type="term" value="P:small GTPase-mediated signal transduction"/>
    <property type="evidence" value="ECO:0007669"/>
    <property type="project" value="InterPro"/>
</dbReference>
<dbReference type="EMBL" id="CAADRA010007409">
    <property type="protein sequence ID" value="VFU00889.1"/>
    <property type="molecule type" value="Genomic_DNA"/>
</dbReference>
<keyword evidence="1 2" id="KW-0344">Guanine-nucleotide releasing factor</keyword>
<reference evidence="7 8" key="1">
    <citation type="submission" date="2019-03" db="EMBL/GenBank/DDBJ databases">
        <authorList>
            <person name="Gaulin E."/>
            <person name="Dumas B."/>
        </authorList>
    </citation>
    <scope>NUCLEOTIDE SEQUENCE [LARGE SCALE GENOMIC DNA]</scope>
    <source>
        <strain evidence="7">CBS 568.67</strain>
    </source>
</reference>
<dbReference type="SUPFAM" id="SSF48366">
    <property type="entry name" value="Ras GEF"/>
    <property type="match status" value="1"/>
</dbReference>
<sequence>MAESKESTSTATPRMPSVIYERGDNKHREITHATLGRLVAKLTDAHHYDTEFRDCFLLTYRGHSTVNDFVMKLIKRYTAASEMANPSLIDCDPTNAEEERFSVTADVHAQSEANISMMRAISVLKFWIRESGYIESDLKDDRRTQKKLMLFLAKVRDESPIASIAKHADTMLHVVGKIMMRHTPRAPASITMPSPLDLGSESNDESQSPKTRRRIPATIREDSTLPPPSSATSTTQPLTIIRSTSVDAKDSLGKPQVTIRAHPLSLERPRETATRPAFSAPPPSISRGKTMPPVASSRPIPAAGLGHTPLTRSTSDNTRERGKAATVASRSEPFSGMSAQDAAEQLTLLEEYKFQKIQPRELTNKNWTSDQKHDVAPNVMAFIEMFGARSDWVSSEVLHPKLQAVQRAKMIAYFIDVGEACCHLNNFNTLFEIVYGLNAPYIKQLETTWSLVPSGHLEKFEYLKHVCSTDDNYRVYRQAYAAAEGHPRLPPLFIVVKDIFGFEESMRTKEHNLIHFKKFRKIYKAITDALSCQSIKYTSTNAASRRRRVLQPDSAQQMILRYRLETIRKTSTELFWQAKNANKQESDQFVNSLADAGFM</sequence>